<comment type="caution">
    <text evidence="9">The sequence shown here is derived from an EMBL/GenBank/DDBJ whole genome shotgun (WGS) entry which is preliminary data.</text>
</comment>
<evidence type="ECO:0000256" key="7">
    <source>
        <dbReference type="RuleBase" id="RU003870"/>
    </source>
</evidence>
<dbReference type="Gene3D" id="3.90.930.12">
    <property type="entry name" value="Ribosomal protein L6, alpha-beta domain"/>
    <property type="match status" value="2"/>
</dbReference>
<dbReference type="InterPro" id="IPR036789">
    <property type="entry name" value="Ribosomal_uL6-like_a/b-dom_sf"/>
</dbReference>
<dbReference type="AlphaFoldDB" id="A0A0P8AFK1"/>
<dbReference type="FunFam" id="3.90.930.12:FF:000002">
    <property type="entry name" value="50S ribosomal protein L6"/>
    <property type="match status" value="1"/>
</dbReference>
<dbReference type="eggNOG" id="COG0097">
    <property type="taxonomic scope" value="Bacteria"/>
</dbReference>
<evidence type="ECO:0000313" key="10">
    <source>
        <dbReference type="Proteomes" id="UP000050421"/>
    </source>
</evidence>
<organism evidence="9 10">
    <name type="scientific">Algoriphagus marincola HL-49</name>
    <dbReference type="NCBI Taxonomy" id="1305737"/>
    <lineage>
        <taxon>Bacteria</taxon>
        <taxon>Pseudomonadati</taxon>
        <taxon>Bacteroidota</taxon>
        <taxon>Cytophagia</taxon>
        <taxon>Cytophagales</taxon>
        <taxon>Cyclobacteriaceae</taxon>
        <taxon>Algoriphagus</taxon>
    </lineage>
</organism>
<dbReference type="EMBL" id="LJXT01000036">
    <property type="protein sequence ID" value="KPQ16845.1"/>
    <property type="molecule type" value="Genomic_DNA"/>
</dbReference>
<evidence type="ECO:0000259" key="8">
    <source>
        <dbReference type="Pfam" id="PF00347"/>
    </source>
</evidence>
<dbReference type="GO" id="GO:0022625">
    <property type="term" value="C:cytosolic large ribosomal subunit"/>
    <property type="evidence" value="ECO:0007669"/>
    <property type="project" value="UniProtKB-UniRule"/>
</dbReference>
<dbReference type="InterPro" id="IPR000702">
    <property type="entry name" value="Ribosomal_uL6-like"/>
</dbReference>
<dbReference type="InterPro" id="IPR019906">
    <property type="entry name" value="Ribosomal_uL6_bac-type"/>
</dbReference>
<dbReference type="SUPFAM" id="SSF56053">
    <property type="entry name" value="Ribosomal protein L6"/>
    <property type="match status" value="2"/>
</dbReference>
<protein>
    <recommendedName>
        <fullName evidence="5">Large ribosomal subunit protein uL6</fullName>
    </recommendedName>
</protein>
<feature type="domain" description="Large ribosomal subunit protein uL6 alpha-beta" evidence="8">
    <location>
        <begin position="91"/>
        <end position="168"/>
    </location>
</feature>
<proteinExistence type="inferred from homology"/>
<dbReference type="PATRIC" id="fig|1305737.6.peg.2138"/>
<evidence type="ECO:0000256" key="5">
    <source>
        <dbReference type="HAMAP-Rule" id="MF_01365"/>
    </source>
</evidence>
<accession>A0A0P8AFK1</accession>
<evidence type="ECO:0000256" key="2">
    <source>
        <dbReference type="ARBA" id="ARBA00022884"/>
    </source>
</evidence>
<dbReference type="GO" id="GO:0019843">
    <property type="term" value="F:rRNA binding"/>
    <property type="evidence" value="ECO:0007669"/>
    <property type="project" value="UniProtKB-UniRule"/>
</dbReference>
<dbReference type="Proteomes" id="UP000050421">
    <property type="component" value="Unassembled WGS sequence"/>
</dbReference>
<dbReference type="PANTHER" id="PTHR11655">
    <property type="entry name" value="60S/50S RIBOSOMAL PROTEIN L6/L9"/>
    <property type="match status" value="1"/>
</dbReference>
<comment type="function">
    <text evidence="5 7">This protein binds to the 23S rRNA, and is important in its secondary structure. It is located near the subunit interface in the base of the L7/L12 stalk, and near the tRNA binding site of the peptidyltransferase center.</text>
</comment>
<keyword evidence="4 5" id="KW-0687">Ribonucleoprotein</keyword>
<dbReference type="HAMAP" id="MF_01365_B">
    <property type="entry name" value="Ribosomal_uL6_B"/>
    <property type="match status" value="1"/>
</dbReference>
<sequence>MSRIGKKPINLPSGVTVDVSAHGVVTVKGPKGTLVQEVNPDIKVTVEGNDVVVSRPTESKRHKSLHGLYRSLINNMVIGVSEGYKKELELVGVGYKATNQGQVLELNLGYSHNIFFALPETINVKTETAKGKNPIITLEAIDKELIGQVAAKIRSLRKIEPYKGKGVRFVGEQIRRKAGKTAAKK</sequence>
<keyword evidence="3 5" id="KW-0689">Ribosomal protein</keyword>
<dbReference type="PANTHER" id="PTHR11655:SF14">
    <property type="entry name" value="LARGE RIBOSOMAL SUBUNIT PROTEIN UL6M"/>
    <property type="match status" value="1"/>
</dbReference>
<dbReference type="GO" id="GO:0002181">
    <property type="term" value="P:cytoplasmic translation"/>
    <property type="evidence" value="ECO:0007669"/>
    <property type="project" value="TreeGrafter"/>
</dbReference>
<comment type="similarity">
    <text evidence="5 6">Belongs to the universal ribosomal protein uL6 family.</text>
</comment>
<evidence type="ECO:0000313" key="9">
    <source>
        <dbReference type="EMBL" id="KPQ16845.1"/>
    </source>
</evidence>
<keyword evidence="1 5" id="KW-0699">rRNA-binding</keyword>
<feature type="domain" description="Large ribosomal subunit protein uL6 alpha-beta" evidence="8">
    <location>
        <begin position="12"/>
        <end position="83"/>
    </location>
</feature>
<dbReference type="PRINTS" id="PR00059">
    <property type="entry name" value="RIBOSOMALL6"/>
</dbReference>
<comment type="subunit">
    <text evidence="5">Part of the 50S ribosomal subunit.</text>
</comment>
<dbReference type="InterPro" id="IPR020040">
    <property type="entry name" value="Ribosomal_uL6_a/b-dom"/>
</dbReference>
<dbReference type="OrthoDB" id="9805007at2"/>
<dbReference type="STRING" id="1305737.GCA_000526355_03504"/>
<dbReference type="GO" id="GO:0003735">
    <property type="term" value="F:structural constituent of ribosome"/>
    <property type="evidence" value="ECO:0007669"/>
    <property type="project" value="UniProtKB-UniRule"/>
</dbReference>
<evidence type="ECO:0000256" key="3">
    <source>
        <dbReference type="ARBA" id="ARBA00022980"/>
    </source>
</evidence>
<dbReference type="PIRSF" id="PIRSF002162">
    <property type="entry name" value="Ribosomal_L6"/>
    <property type="match status" value="1"/>
</dbReference>
<evidence type="ECO:0000256" key="4">
    <source>
        <dbReference type="ARBA" id="ARBA00023274"/>
    </source>
</evidence>
<dbReference type="NCBIfam" id="TIGR03654">
    <property type="entry name" value="L6_bact"/>
    <property type="match status" value="1"/>
</dbReference>
<reference evidence="9 10" key="1">
    <citation type="submission" date="2015-09" db="EMBL/GenBank/DDBJ databases">
        <title>Identification and resolution of microdiversity through metagenomic sequencing of parallel consortia.</title>
        <authorList>
            <person name="Nelson W.C."/>
            <person name="Romine M.F."/>
            <person name="Lindemann S.R."/>
        </authorList>
    </citation>
    <scope>NUCLEOTIDE SEQUENCE [LARGE SCALE GENOMIC DNA]</scope>
    <source>
        <strain evidence="9">HL-49</strain>
    </source>
</reference>
<gene>
    <name evidence="5 9" type="primary">rplF</name>
    <name evidence="9" type="ORF">HLUCCX10_07460</name>
</gene>
<name>A0A0P8AFK1_9BACT</name>
<evidence type="ECO:0000256" key="1">
    <source>
        <dbReference type="ARBA" id="ARBA00022730"/>
    </source>
</evidence>
<evidence type="ECO:0000256" key="6">
    <source>
        <dbReference type="RuleBase" id="RU003869"/>
    </source>
</evidence>
<dbReference type="Pfam" id="PF00347">
    <property type="entry name" value="Ribosomal_L6"/>
    <property type="match status" value="2"/>
</dbReference>
<keyword evidence="2 5" id="KW-0694">RNA-binding</keyword>